<dbReference type="SUPFAM" id="SSF56672">
    <property type="entry name" value="DNA/RNA polymerases"/>
    <property type="match status" value="1"/>
</dbReference>
<proteinExistence type="inferred from homology"/>
<dbReference type="Gene3D" id="2.130.10.10">
    <property type="entry name" value="YVTN repeat-like/Quinoprotein amine dehydrogenase"/>
    <property type="match status" value="1"/>
</dbReference>
<sequence>MTGSDDKIPTPPPSPKSSSDKLIPFGVTSITNNVPVKLDLEKMNYNSWSSFFKIHLGSIGLKDHIESDTVSSSDKEWSRLNDLVKVWILGTCCESLQDQVVSTPGTAKDLWDHIKDLFHDNEDARAIALDNQLRFVNIETELKDEGSLDRTHVDSSASSPTVLLAPNKNNGNQAHDQNSSKGTNGQPTQFCNYFSKVALSDPHWRDAMHDEYNALIKNSTWVLVPKPPNANVVRSMWLFRHKYHVDGSLTRLSFQDTIRTGFLACFIGRCYSQLNVKNAFLNGDLSEIVYMYQPSGFVDSRFPHHVCKLQRSLYGLKQAPRAWFQRFAGYALRVGFSVRVDVTHLCLSIVMVWIYVTRDSTGMFLSQRKYAMELLERAHMANCNSTRTPVDTESKLGSDGEPVSDPTLYRSLAGGLQYLTFTRPDISYAVQQICLFMHDPREPHMAALKRVLRYVQGTLDFGLQLYSSPSSSLVAYTDADWAGCPTTRRSTSGYCVFLGDNLLSWSAKRQHTLSRSSAEAEYRGVANVVAETAWIRNLLRELHSPLHSATIVYCDNVSAIYLTTNPVQHQRTKHIEIDIHFVRDMVARGQVRVLHVPSRYQYADIFTKGLPTTLFEEFRTSLSVRPPPAVRHNCLYTRKSLIQYLGDDSLTGRSTAVVPARMASERNLSTTTLMERIPRPECMLHGRTTESLVATWDGCDLLHVTMTMSGSVPVLQMERSRFGKLIQESDDKLVKCWDLEQNKVIGSYNGHLSGVYCLALHPTIDVLLTEGRDFVCRVWDIHSKMQIHAFPGHDNTICYVFTRYTDPQVISDSHDSTIKLWDLRYGKTLATLTHHKKSVRALAKHPIEENFASASKTIINAMTVNQEGVLATRGDNGSLWFWDWKSGHSFQQSQIIVQPGSLDSEDGIYALSYDMTRSRLVTCEADKTIKMWKQDEYATSETHPINSKPPKDIRRF</sequence>
<evidence type="ECO:0000313" key="6">
    <source>
        <dbReference type="Proteomes" id="UP001151760"/>
    </source>
</evidence>
<dbReference type="PROSITE" id="PS50082">
    <property type="entry name" value="WD_REPEATS_2"/>
    <property type="match status" value="2"/>
</dbReference>
<accession>A0ABQ5DVS0</accession>
<dbReference type="CDD" id="cd00200">
    <property type="entry name" value="WD40"/>
    <property type="match status" value="1"/>
</dbReference>
<dbReference type="InterPro" id="IPR045241">
    <property type="entry name" value="Prp46/PLRG1-like"/>
</dbReference>
<evidence type="ECO:0000313" key="5">
    <source>
        <dbReference type="EMBL" id="GJT43316.1"/>
    </source>
</evidence>
<keyword evidence="6" id="KW-1185">Reference proteome</keyword>
<dbReference type="Proteomes" id="UP001151760">
    <property type="component" value="Unassembled WGS sequence"/>
</dbReference>
<dbReference type="CDD" id="cd09272">
    <property type="entry name" value="RNase_HI_RT_Ty1"/>
    <property type="match status" value="1"/>
</dbReference>
<dbReference type="Pfam" id="PF00400">
    <property type="entry name" value="WD40"/>
    <property type="match status" value="3"/>
</dbReference>
<protein>
    <submittedName>
        <fullName evidence="5">Ribonuclease H-like domain-containing protein</fullName>
    </submittedName>
</protein>
<dbReference type="EMBL" id="BQNB010015718">
    <property type="protein sequence ID" value="GJT43316.1"/>
    <property type="molecule type" value="Genomic_DNA"/>
</dbReference>
<dbReference type="PANTHER" id="PTHR19923">
    <property type="entry name" value="WD40 REPEAT PROTEINPRL1/PRL2-RELATED"/>
    <property type="match status" value="1"/>
</dbReference>
<gene>
    <name evidence="5" type="ORF">Tco_0952031</name>
</gene>
<feature type="domain" description="Reverse transcriptase Ty1/copia-type" evidence="4">
    <location>
        <begin position="268"/>
        <end position="330"/>
    </location>
</feature>
<feature type="compositionally biased region" description="Polar residues" evidence="3">
    <location>
        <begin position="154"/>
        <end position="186"/>
    </location>
</feature>
<feature type="region of interest" description="Disordered" evidence="3">
    <location>
        <begin position="147"/>
        <end position="186"/>
    </location>
</feature>
<feature type="repeat" description="WD" evidence="2">
    <location>
        <begin position="790"/>
        <end position="831"/>
    </location>
</feature>
<reference evidence="5" key="1">
    <citation type="journal article" date="2022" name="Int. J. Mol. Sci.">
        <title>Draft Genome of Tanacetum Coccineum: Genomic Comparison of Closely Related Tanacetum-Family Plants.</title>
        <authorList>
            <person name="Yamashiro T."/>
            <person name="Shiraishi A."/>
            <person name="Nakayama K."/>
            <person name="Satake H."/>
        </authorList>
    </citation>
    <scope>NUCLEOTIDE SEQUENCE</scope>
</reference>
<dbReference type="InterPro" id="IPR036322">
    <property type="entry name" value="WD40_repeat_dom_sf"/>
</dbReference>
<comment type="similarity">
    <text evidence="1">Belongs to the WD repeat PRL1/PRL2 family.</text>
</comment>
<evidence type="ECO:0000256" key="1">
    <source>
        <dbReference type="ARBA" id="ARBA00025726"/>
    </source>
</evidence>
<dbReference type="InterPro" id="IPR043502">
    <property type="entry name" value="DNA/RNA_pol_sf"/>
</dbReference>
<dbReference type="InterPro" id="IPR013103">
    <property type="entry name" value="RVT_2"/>
</dbReference>
<organism evidence="5 6">
    <name type="scientific">Tanacetum coccineum</name>
    <dbReference type="NCBI Taxonomy" id="301880"/>
    <lineage>
        <taxon>Eukaryota</taxon>
        <taxon>Viridiplantae</taxon>
        <taxon>Streptophyta</taxon>
        <taxon>Embryophyta</taxon>
        <taxon>Tracheophyta</taxon>
        <taxon>Spermatophyta</taxon>
        <taxon>Magnoliopsida</taxon>
        <taxon>eudicotyledons</taxon>
        <taxon>Gunneridae</taxon>
        <taxon>Pentapetalae</taxon>
        <taxon>asterids</taxon>
        <taxon>campanulids</taxon>
        <taxon>Asterales</taxon>
        <taxon>Asteraceae</taxon>
        <taxon>Asteroideae</taxon>
        <taxon>Anthemideae</taxon>
        <taxon>Anthemidinae</taxon>
        <taxon>Tanacetum</taxon>
    </lineage>
</organism>
<reference evidence="5" key="2">
    <citation type="submission" date="2022-01" db="EMBL/GenBank/DDBJ databases">
        <authorList>
            <person name="Yamashiro T."/>
            <person name="Shiraishi A."/>
            <person name="Satake H."/>
            <person name="Nakayama K."/>
        </authorList>
    </citation>
    <scope>NUCLEOTIDE SEQUENCE</scope>
</reference>
<name>A0ABQ5DVS0_9ASTR</name>
<dbReference type="PROSITE" id="PS50294">
    <property type="entry name" value="WD_REPEATS_REGION"/>
    <property type="match status" value="2"/>
</dbReference>
<feature type="repeat" description="WD" evidence="2">
    <location>
        <begin position="748"/>
        <end position="789"/>
    </location>
</feature>
<keyword evidence="2" id="KW-0853">WD repeat</keyword>
<feature type="region of interest" description="Disordered" evidence="3">
    <location>
        <begin position="1"/>
        <end position="22"/>
    </location>
</feature>
<evidence type="ECO:0000259" key="4">
    <source>
        <dbReference type="Pfam" id="PF07727"/>
    </source>
</evidence>
<dbReference type="SUPFAM" id="SSF50978">
    <property type="entry name" value="WD40 repeat-like"/>
    <property type="match status" value="1"/>
</dbReference>
<evidence type="ECO:0000256" key="2">
    <source>
        <dbReference type="PROSITE-ProRule" id="PRU00221"/>
    </source>
</evidence>
<dbReference type="PANTHER" id="PTHR19923:SF0">
    <property type="entry name" value="PLEIOTROPIC REGULATOR 1"/>
    <property type="match status" value="1"/>
</dbReference>
<comment type="caution">
    <text evidence="5">The sequence shown here is derived from an EMBL/GenBank/DDBJ whole genome shotgun (WGS) entry which is preliminary data.</text>
</comment>
<dbReference type="Pfam" id="PF07727">
    <property type="entry name" value="RVT_2"/>
    <property type="match status" value="1"/>
</dbReference>
<dbReference type="SMART" id="SM00320">
    <property type="entry name" value="WD40"/>
    <property type="match status" value="4"/>
</dbReference>
<dbReference type="InterPro" id="IPR015943">
    <property type="entry name" value="WD40/YVTN_repeat-like_dom_sf"/>
</dbReference>
<dbReference type="InterPro" id="IPR001680">
    <property type="entry name" value="WD40_rpt"/>
</dbReference>
<evidence type="ECO:0000256" key="3">
    <source>
        <dbReference type="SAM" id="MobiDB-lite"/>
    </source>
</evidence>